<dbReference type="SUPFAM" id="SSF88659">
    <property type="entry name" value="Sigma3 and sigma4 domains of RNA polymerase sigma factors"/>
    <property type="match status" value="1"/>
</dbReference>
<dbReference type="Gene3D" id="1.10.10.10">
    <property type="entry name" value="Winged helix-like DNA-binding domain superfamily/Winged helix DNA-binding domain"/>
    <property type="match status" value="1"/>
</dbReference>
<evidence type="ECO:0000259" key="6">
    <source>
        <dbReference type="Pfam" id="PF04545"/>
    </source>
</evidence>
<dbReference type="InterPro" id="IPR036388">
    <property type="entry name" value="WH-like_DNA-bd_sf"/>
</dbReference>
<evidence type="ECO:0000256" key="2">
    <source>
        <dbReference type="ARBA" id="ARBA00023015"/>
    </source>
</evidence>
<dbReference type="GO" id="GO:0003700">
    <property type="term" value="F:DNA-binding transcription factor activity"/>
    <property type="evidence" value="ECO:0007669"/>
    <property type="project" value="InterPro"/>
</dbReference>
<keyword evidence="8" id="KW-1185">Reference proteome</keyword>
<evidence type="ECO:0000259" key="5">
    <source>
        <dbReference type="Pfam" id="PF04198"/>
    </source>
</evidence>
<gene>
    <name evidence="7" type="ORF">SAMN05216180_1845</name>
</gene>
<dbReference type="Gene3D" id="3.40.50.1360">
    <property type="match status" value="1"/>
</dbReference>
<accession>A0A1H8BFQ5</accession>
<evidence type="ECO:0000256" key="4">
    <source>
        <dbReference type="ARBA" id="ARBA00023163"/>
    </source>
</evidence>
<protein>
    <submittedName>
        <fullName evidence="7">DNA-binding transcriptional regulator LsrR, DeoR family</fullName>
    </submittedName>
</protein>
<reference evidence="7 8" key="1">
    <citation type="submission" date="2016-10" db="EMBL/GenBank/DDBJ databases">
        <authorList>
            <person name="de Groot N.N."/>
        </authorList>
    </citation>
    <scope>NUCLEOTIDE SEQUENCE [LARGE SCALE GENOMIC DNA]</scope>
    <source>
        <strain evidence="7 8">CGMCC 1.5070</strain>
    </source>
</reference>
<proteinExistence type="inferred from homology"/>
<evidence type="ECO:0000256" key="3">
    <source>
        <dbReference type="ARBA" id="ARBA00023125"/>
    </source>
</evidence>
<feature type="domain" description="RNA polymerase sigma-70 region 4" evidence="6">
    <location>
        <begin position="15"/>
        <end position="46"/>
    </location>
</feature>
<dbReference type="InterPro" id="IPR007324">
    <property type="entry name" value="Sugar-bd_dom_put"/>
</dbReference>
<dbReference type="InterPro" id="IPR051054">
    <property type="entry name" value="SorC_transcr_regulators"/>
</dbReference>
<dbReference type="InterPro" id="IPR007630">
    <property type="entry name" value="RNA_pol_sigma70_r4"/>
</dbReference>
<dbReference type="Pfam" id="PF04198">
    <property type="entry name" value="Sugar-bind"/>
    <property type="match status" value="1"/>
</dbReference>
<organism evidence="7 8">
    <name type="scientific">Hydrogenoanaerobacterium saccharovorans</name>
    <dbReference type="NCBI Taxonomy" id="474960"/>
    <lineage>
        <taxon>Bacteria</taxon>
        <taxon>Bacillati</taxon>
        <taxon>Bacillota</taxon>
        <taxon>Clostridia</taxon>
        <taxon>Eubacteriales</taxon>
        <taxon>Oscillospiraceae</taxon>
        <taxon>Hydrogenoanaerobacterium</taxon>
    </lineage>
</organism>
<dbReference type="Pfam" id="PF04545">
    <property type="entry name" value="Sigma70_r4"/>
    <property type="match status" value="1"/>
</dbReference>
<dbReference type="Proteomes" id="UP000199158">
    <property type="component" value="Unassembled WGS sequence"/>
</dbReference>
<keyword evidence="2" id="KW-0805">Transcription regulation</keyword>
<dbReference type="RefSeq" id="WP_205408595.1">
    <property type="nucleotide sequence ID" value="NZ_FOCG01000001.1"/>
</dbReference>
<name>A0A1H8BFQ5_9FIRM</name>
<evidence type="ECO:0000313" key="7">
    <source>
        <dbReference type="EMBL" id="SEM80964.1"/>
    </source>
</evidence>
<keyword evidence="4" id="KW-0804">Transcription</keyword>
<dbReference type="PANTHER" id="PTHR34294">
    <property type="entry name" value="TRANSCRIPTIONAL REGULATOR-RELATED"/>
    <property type="match status" value="1"/>
</dbReference>
<comment type="similarity">
    <text evidence="1">Belongs to the SorC transcriptional regulatory family.</text>
</comment>
<dbReference type="SUPFAM" id="SSF100950">
    <property type="entry name" value="NagB/RpiA/CoA transferase-like"/>
    <property type="match status" value="1"/>
</dbReference>
<sequence length="301" mass="32648">MDYEETLMIKTTWCYYIENMTQQAIAEQLGISRMRVIKLLEKARMKKLIQFKIRSDAENRMELEKKLLDRYGLQDIYIVPSVSDNINETVARAAALYIGDHVENKSFINIGFGDTTSRTLNNLTLASDSEISLVSLTGGVSYYTSSANCGVASATRYIIPAPFIASSAEMASAICQESSVSEILRLANLASLTVVGIGGVTERATVVKDGKLTANDLLILQMKGAVGDILGHFIDKNGEPIDCPIHNRLISTSLEALKTFQNVVGVAGGLEKTQAINAALKSGCLDVLITDEETAESLLAL</sequence>
<feature type="domain" description="Sugar-binding" evidence="5">
    <location>
        <begin position="57"/>
        <end position="300"/>
    </location>
</feature>
<dbReference type="GO" id="GO:0003677">
    <property type="term" value="F:DNA binding"/>
    <property type="evidence" value="ECO:0007669"/>
    <property type="project" value="UniProtKB-KW"/>
</dbReference>
<dbReference type="EMBL" id="FOCG01000001">
    <property type="protein sequence ID" value="SEM80964.1"/>
    <property type="molecule type" value="Genomic_DNA"/>
</dbReference>
<dbReference type="STRING" id="474960.SAMN05216180_1845"/>
<evidence type="ECO:0000256" key="1">
    <source>
        <dbReference type="ARBA" id="ARBA00010466"/>
    </source>
</evidence>
<dbReference type="InterPro" id="IPR013324">
    <property type="entry name" value="RNA_pol_sigma_r3/r4-like"/>
</dbReference>
<dbReference type="AlphaFoldDB" id="A0A1H8BFQ5"/>
<dbReference type="GO" id="GO:0006352">
    <property type="term" value="P:DNA-templated transcription initiation"/>
    <property type="evidence" value="ECO:0007669"/>
    <property type="project" value="InterPro"/>
</dbReference>
<dbReference type="PANTHER" id="PTHR34294:SF1">
    <property type="entry name" value="TRANSCRIPTIONAL REGULATOR LSRR"/>
    <property type="match status" value="1"/>
</dbReference>
<evidence type="ECO:0000313" key="8">
    <source>
        <dbReference type="Proteomes" id="UP000199158"/>
    </source>
</evidence>
<dbReference type="InterPro" id="IPR037171">
    <property type="entry name" value="NagB/RpiA_transferase-like"/>
</dbReference>
<dbReference type="GO" id="GO:0030246">
    <property type="term" value="F:carbohydrate binding"/>
    <property type="evidence" value="ECO:0007669"/>
    <property type="project" value="InterPro"/>
</dbReference>
<keyword evidence="3 7" id="KW-0238">DNA-binding</keyword>